<dbReference type="PROSITE" id="PS50850">
    <property type="entry name" value="MFS"/>
    <property type="match status" value="1"/>
</dbReference>
<sequence length="226" mass="24852">MKFVERVMGMFTKPGETIKDILKEPRTEEPLVIVGVFALLVMISGYISAGSLGGGSMTILSLLISVVVVLIGWPIATGVVHVMALFLGGQGKYNPEMLNAIGYTYIVKYIPMLISMAILFFVPAMNTAAFQVTPTMSQDQIMDAMRQMVTEMERYYTNPLFILSQVVMYLGLLWSCYLGSIAVQHGDNVSRTSSLIAVFVPAIFYIVLSVGMTFGSLILMRTLYGL</sequence>
<dbReference type="PATRIC" id="fig|304371.9.peg.397"/>
<feature type="transmembrane region" description="Helical" evidence="5">
    <location>
        <begin position="160"/>
        <end position="183"/>
    </location>
</feature>
<feature type="transmembrane region" description="Helical" evidence="5">
    <location>
        <begin position="195"/>
        <end position="220"/>
    </location>
</feature>
<feature type="transmembrane region" description="Helical" evidence="5">
    <location>
        <begin position="31"/>
        <end position="53"/>
    </location>
</feature>
<evidence type="ECO:0000256" key="4">
    <source>
        <dbReference type="ARBA" id="ARBA00023136"/>
    </source>
</evidence>
<evidence type="ECO:0000256" key="2">
    <source>
        <dbReference type="ARBA" id="ARBA00022692"/>
    </source>
</evidence>
<keyword evidence="4 5" id="KW-0472">Membrane</keyword>
<dbReference type="GeneID" id="8680493"/>
<feature type="transmembrane region" description="Helical" evidence="5">
    <location>
        <begin position="100"/>
        <end position="122"/>
    </location>
</feature>
<organism evidence="7 8">
    <name type="scientific">Methanocella paludicola (strain DSM 17711 / JCM 13418 / NBRC 101707 / SANAE)</name>
    <dbReference type="NCBI Taxonomy" id="304371"/>
    <lineage>
        <taxon>Archaea</taxon>
        <taxon>Methanobacteriati</taxon>
        <taxon>Methanobacteriota</taxon>
        <taxon>Stenosarchaea group</taxon>
        <taxon>Methanomicrobia</taxon>
        <taxon>Methanocellales</taxon>
        <taxon>Methanocellaceae</taxon>
        <taxon>Methanocella</taxon>
    </lineage>
</organism>
<dbReference type="AlphaFoldDB" id="D1YVI7"/>
<evidence type="ECO:0000313" key="8">
    <source>
        <dbReference type="Proteomes" id="UP000001882"/>
    </source>
</evidence>
<dbReference type="GO" id="GO:0016020">
    <property type="term" value="C:membrane"/>
    <property type="evidence" value="ECO:0007669"/>
    <property type="project" value="UniProtKB-SubCell"/>
</dbReference>
<evidence type="ECO:0000313" key="7">
    <source>
        <dbReference type="EMBL" id="BAI60459.1"/>
    </source>
</evidence>
<dbReference type="InterPro" id="IPR020846">
    <property type="entry name" value="MFS_dom"/>
</dbReference>
<feature type="transmembrane region" description="Helical" evidence="5">
    <location>
        <begin position="59"/>
        <end position="88"/>
    </location>
</feature>
<dbReference type="Pfam" id="PF04893">
    <property type="entry name" value="Yip1"/>
    <property type="match status" value="1"/>
</dbReference>
<comment type="subcellular location">
    <subcellularLocation>
        <location evidence="1">Membrane</location>
        <topology evidence="1">Multi-pass membrane protein</topology>
    </subcellularLocation>
</comment>
<feature type="domain" description="Major facilitator superfamily (MFS) profile" evidence="6">
    <location>
        <begin position="112"/>
        <end position="226"/>
    </location>
</feature>
<dbReference type="InterPro" id="IPR006977">
    <property type="entry name" value="Yip1_dom"/>
</dbReference>
<protein>
    <recommendedName>
        <fullName evidence="6">Major facilitator superfamily (MFS) profile domain-containing protein</fullName>
    </recommendedName>
</protein>
<dbReference type="STRING" id="304371.MCP_0387"/>
<evidence type="ECO:0000256" key="1">
    <source>
        <dbReference type="ARBA" id="ARBA00004141"/>
    </source>
</evidence>
<evidence type="ECO:0000256" key="3">
    <source>
        <dbReference type="ARBA" id="ARBA00022989"/>
    </source>
</evidence>
<accession>D1YVI7</accession>
<reference evidence="7 8" key="1">
    <citation type="journal article" date="2007" name="Appl. Environ. Microbiol.">
        <title>Isolation of key methanogens for global methane emission from rice paddy fields: a novel isolate affiliated with the clone cluster rice cluster I.</title>
        <authorList>
            <person name="Sakai S."/>
            <person name="Imachi H."/>
            <person name="Sekiguchi Y."/>
            <person name="Ohashi A."/>
            <person name="Harada H."/>
            <person name="Kamagata Y."/>
        </authorList>
    </citation>
    <scope>NUCLEOTIDE SEQUENCE [LARGE SCALE GENOMIC DNA]</scope>
    <source>
        <strain evidence="8">DSM 17711 / JCM 13418 / NBRC 101707 / SANAE</strain>
    </source>
</reference>
<dbReference type="Proteomes" id="UP000001882">
    <property type="component" value="Chromosome"/>
</dbReference>
<dbReference type="KEGG" id="mpd:MCP_0387"/>
<keyword evidence="8" id="KW-1185">Reference proteome</keyword>
<proteinExistence type="predicted"/>
<dbReference type="RefSeq" id="WP_012899139.1">
    <property type="nucleotide sequence ID" value="NC_013665.1"/>
</dbReference>
<keyword evidence="3 5" id="KW-1133">Transmembrane helix</keyword>
<dbReference type="EMBL" id="AP011532">
    <property type="protein sequence ID" value="BAI60459.1"/>
    <property type="molecule type" value="Genomic_DNA"/>
</dbReference>
<dbReference type="InParanoid" id="D1YVI7"/>
<reference evidence="7 8" key="2">
    <citation type="journal article" date="2008" name="Int. J. Syst. Evol. Microbiol.">
        <title>Methanocella paludicola gen. nov., sp. nov., a methane-producing archaeon, the first isolate of the lineage 'Rice Cluster I', and proposal of the new archaeal order Methanocellales ord. nov.</title>
        <authorList>
            <person name="Sakai S."/>
            <person name="Imachi H."/>
            <person name="Hanada S."/>
            <person name="Ohashi A."/>
            <person name="Harada H."/>
            <person name="Kamagata Y."/>
        </authorList>
    </citation>
    <scope>NUCLEOTIDE SEQUENCE [LARGE SCALE GENOMIC DNA]</scope>
    <source>
        <strain evidence="8">DSM 17711 / JCM 13418 / NBRC 101707 / SANAE</strain>
    </source>
</reference>
<name>D1YVI7_METPS</name>
<keyword evidence="2 5" id="KW-0812">Transmembrane</keyword>
<dbReference type="GO" id="GO:0022857">
    <property type="term" value="F:transmembrane transporter activity"/>
    <property type="evidence" value="ECO:0007669"/>
    <property type="project" value="InterPro"/>
</dbReference>
<gene>
    <name evidence="7" type="ordered locus">MCP_0387</name>
</gene>
<evidence type="ECO:0000256" key="5">
    <source>
        <dbReference type="SAM" id="Phobius"/>
    </source>
</evidence>
<dbReference type="eggNOG" id="arCOG02054">
    <property type="taxonomic scope" value="Archaea"/>
</dbReference>
<evidence type="ECO:0000259" key="6">
    <source>
        <dbReference type="PROSITE" id="PS50850"/>
    </source>
</evidence>
<reference evidence="8" key="3">
    <citation type="journal article" date="2011" name="PLoS ONE">
        <title>Genome sequence of a mesophilic hydrogenotrophic methanogen Methanocella paludicola, the first cultivated representative of the order Methanocellales.</title>
        <authorList>
            <person name="Sakai S."/>
            <person name="Takaki Y."/>
            <person name="Shimamura S."/>
            <person name="Sekine M."/>
            <person name="Tajima T."/>
            <person name="Kosugi H."/>
            <person name="Ichikawa N."/>
            <person name="Tasumi E."/>
            <person name="Hiraki A.T."/>
            <person name="Shimizu A."/>
            <person name="Kato Y."/>
            <person name="Nishiko R."/>
            <person name="Mori K."/>
            <person name="Fujita N."/>
            <person name="Imachi H."/>
            <person name="Takai K."/>
        </authorList>
    </citation>
    <scope>NUCLEOTIDE SEQUENCE [LARGE SCALE GENOMIC DNA]</scope>
    <source>
        <strain evidence="8">DSM 17711 / JCM 13418 / NBRC 101707 / SANAE</strain>
    </source>
</reference>
<dbReference type="OrthoDB" id="147109at2157"/>